<organism evidence="2 3">
    <name type="scientific">Clavelina lepadiformis</name>
    <name type="common">Light-bulb sea squirt</name>
    <name type="synonym">Ascidia lepadiformis</name>
    <dbReference type="NCBI Taxonomy" id="159417"/>
    <lineage>
        <taxon>Eukaryota</taxon>
        <taxon>Metazoa</taxon>
        <taxon>Chordata</taxon>
        <taxon>Tunicata</taxon>
        <taxon>Ascidiacea</taxon>
        <taxon>Aplousobranchia</taxon>
        <taxon>Clavelinidae</taxon>
        <taxon>Clavelina</taxon>
    </lineage>
</organism>
<gene>
    <name evidence="2" type="ORF">CVLEPA_LOCUS21235</name>
</gene>
<dbReference type="InterPro" id="IPR000477">
    <property type="entry name" value="RT_dom"/>
</dbReference>
<dbReference type="PROSITE" id="PS50878">
    <property type="entry name" value="RT_POL"/>
    <property type="match status" value="1"/>
</dbReference>
<dbReference type="InterPro" id="IPR043502">
    <property type="entry name" value="DNA/RNA_pol_sf"/>
</dbReference>
<feature type="domain" description="Reverse transcriptase" evidence="1">
    <location>
        <begin position="1"/>
        <end position="218"/>
    </location>
</feature>
<dbReference type="Proteomes" id="UP001642483">
    <property type="component" value="Unassembled WGS sequence"/>
</dbReference>
<dbReference type="Pfam" id="PF13966">
    <property type="entry name" value="zf-RVT"/>
    <property type="match status" value="1"/>
</dbReference>
<reference evidence="2 3" key="1">
    <citation type="submission" date="2024-02" db="EMBL/GenBank/DDBJ databases">
        <authorList>
            <person name="Daric V."/>
            <person name="Darras S."/>
        </authorList>
    </citation>
    <scope>NUCLEOTIDE SEQUENCE [LARGE SCALE GENOMIC DNA]</scope>
</reference>
<evidence type="ECO:0000313" key="2">
    <source>
        <dbReference type="EMBL" id="CAK8689244.1"/>
    </source>
</evidence>
<keyword evidence="3" id="KW-1185">Reference proteome</keyword>
<dbReference type="PANTHER" id="PTHR31635">
    <property type="entry name" value="REVERSE TRANSCRIPTASE DOMAIN-CONTAINING PROTEIN-RELATED"/>
    <property type="match status" value="1"/>
</dbReference>
<dbReference type="InterPro" id="IPR026960">
    <property type="entry name" value="RVT-Znf"/>
</dbReference>
<dbReference type="PANTHER" id="PTHR31635:SF196">
    <property type="entry name" value="REVERSE TRANSCRIPTASE DOMAIN-CONTAINING PROTEIN-RELATED"/>
    <property type="match status" value="1"/>
</dbReference>
<comment type="caution">
    <text evidence="2">The sequence shown here is derived from an EMBL/GenBank/DDBJ whole genome shotgun (WGS) entry which is preliminary data.</text>
</comment>
<dbReference type="CDD" id="cd01650">
    <property type="entry name" value="RT_nLTR_like"/>
    <property type="match status" value="1"/>
</dbReference>
<sequence length="609" mass="69803">MMTLRLKSFVPKLINDTQFAVCGRDINDGTALLRDCIEYIKNRNTEGYIVSLDIYKAFDCVDHEFLVEILKKFGFGEIFTKMITTTLINNQTCVMINGHIGADFRVERGLRQGDPLSLYLFLLAMEPVIIALNKNTAIQGLHLPASGGKVVKTIAYADDTTLVLQDEQSVSQAFFVLGEYLTATGIKVNFSKVTALKLGRKQSKNSQLPTLSWVDSINVLNVPYGKPQAITDWLENKVRSMRLKVSNFSKFRSTYDGKSLIVKTLLLPIFVYGSRVYDLALQQRRNVRKIVENYVFSTGAKLNMETISKTRENGGYDCIDIPLYLDILKLKVVKKYYNARKQNNSIHLPLYFLEYYIGFTLCKMLAMPVNNSVLHASQPTSYYSNVVDILKRYSITIDEIAEKTTKQIYRRIVNERNAQVLVPMFPINMPNMWTGIHNKVLPNYLKTFGYKMVWNVLPLCINERIARIQKTSRCPLCDLHDEDVYHLFYDCVCIQPIWDYVNVIIFNISGVLMPKVSPQMCIALDLSSLKQLCVCETNLNATILLLSISRYCIWLSRNKVIFEQEPFLYQDVINRIKAMSKARNSAEKSRQTSVYNSVTQIFWNSMCSN</sequence>
<evidence type="ECO:0000313" key="3">
    <source>
        <dbReference type="Proteomes" id="UP001642483"/>
    </source>
</evidence>
<dbReference type="Pfam" id="PF00078">
    <property type="entry name" value="RVT_1"/>
    <property type="match status" value="1"/>
</dbReference>
<dbReference type="EMBL" id="CAWYQH010000108">
    <property type="protein sequence ID" value="CAK8689244.1"/>
    <property type="molecule type" value="Genomic_DNA"/>
</dbReference>
<evidence type="ECO:0000259" key="1">
    <source>
        <dbReference type="PROSITE" id="PS50878"/>
    </source>
</evidence>
<proteinExistence type="predicted"/>
<dbReference type="SUPFAM" id="SSF56672">
    <property type="entry name" value="DNA/RNA polymerases"/>
    <property type="match status" value="1"/>
</dbReference>
<name>A0ABP0GBR7_CLALP</name>
<accession>A0ABP0GBR7</accession>
<protein>
    <recommendedName>
        <fullName evidence="1">Reverse transcriptase domain-containing protein</fullName>
    </recommendedName>
</protein>